<organism evidence="8 9">
    <name type="scientific">Fusarium sporotrichioides</name>
    <dbReference type="NCBI Taxonomy" id="5514"/>
    <lineage>
        <taxon>Eukaryota</taxon>
        <taxon>Fungi</taxon>
        <taxon>Dikarya</taxon>
        <taxon>Ascomycota</taxon>
        <taxon>Pezizomycotina</taxon>
        <taxon>Sordariomycetes</taxon>
        <taxon>Hypocreomycetidae</taxon>
        <taxon>Hypocreales</taxon>
        <taxon>Nectriaceae</taxon>
        <taxon>Fusarium</taxon>
    </lineage>
</organism>
<dbReference type="PRINTS" id="PR00463">
    <property type="entry name" value="EP450I"/>
</dbReference>
<keyword evidence="6" id="KW-0503">Monooxygenase</keyword>
<dbReference type="GO" id="GO:0005506">
    <property type="term" value="F:iron ion binding"/>
    <property type="evidence" value="ECO:0007669"/>
    <property type="project" value="InterPro"/>
</dbReference>
<comment type="caution">
    <text evidence="8">The sequence shown here is derived from an EMBL/GenBank/DDBJ whole genome shotgun (WGS) entry which is preliminary data.</text>
</comment>
<sequence>MKGATLSPIHVVYRAIFVRFQLLLIDALPFVATANLGALSTSVVLDHFKISMLVGVVLWVVVWVVYDRFFSPLRNVPGPALARLTRLWECLLTSGRGPVVRIGPNRYIFNTPEAMKTIYAPGGGFRKSDWYSVGGDNLFSMRDEKRHATRRRKVAQLYTMSTMVNYEGAVDEVNSLLTSKLDEMVKDEASVRLPTWLQYYAFDVIGKITVDKTFDLLHQGRDTTGVLRLIRSGLNYQMMMGLFPELHPWVAKLTSLVPGKVSGFNMGQFLSKQISNFRALELDPKENPMSEVFVSKLSRLEREGKIDLESINDACGANVAAGSDTTAISLSSAFYYIYRQEHVLQKLRAEIDEKANIGAISDPITFHESQGMPYLQATIKEILRVHPAVGQMLARTVPENGVNLEGYHFPPKTQVGVNAWALHYNSKVFDNPESFSPERWLSESEETGLQAFSGLNFAFGSGSRVCIGKNVSLLEMHKLIPQVVRNYDIHFDGQQKSWTTDSGWFVWPLYQCRIARRK</sequence>
<accession>A0A395S2T0</accession>
<keyword evidence="7" id="KW-0812">Transmembrane</keyword>
<evidence type="ECO:0000256" key="4">
    <source>
        <dbReference type="ARBA" id="ARBA00023004"/>
    </source>
</evidence>
<evidence type="ECO:0008006" key="10">
    <source>
        <dbReference type="Google" id="ProtNLM"/>
    </source>
</evidence>
<feature type="transmembrane region" description="Helical" evidence="7">
    <location>
        <begin position="48"/>
        <end position="66"/>
    </location>
</feature>
<dbReference type="InterPro" id="IPR017972">
    <property type="entry name" value="Cyt_P450_CS"/>
</dbReference>
<dbReference type="InterPro" id="IPR001128">
    <property type="entry name" value="Cyt_P450"/>
</dbReference>
<comment type="similarity">
    <text evidence="6">Belongs to the cytochrome P450 family.</text>
</comment>
<dbReference type="InterPro" id="IPR050121">
    <property type="entry name" value="Cytochrome_P450_monoxygenase"/>
</dbReference>
<dbReference type="CDD" id="cd11060">
    <property type="entry name" value="CYP57A1-like"/>
    <property type="match status" value="1"/>
</dbReference>
<evidence type="ECO:0000313" key="9">
    <source>
        <dbReference type="Proteomes" id="UP000266152"/>
    </source>
</evidence>
<dbReference type="SUPFAM" id="SSF48264">
    <property type="entry name" value="Cytochrome P450"/>
    <property type="match status" value="1"/>
</dbReference>
<dbReference type="GO" id="GO:0004497">
    <property type="term" value="F:monooxygenase activity"/>
    <property type="evidence" value="ECO:0007669"/>
    <property type="project" value="UniProtKB-KW"/>
</dbReference>
<evidence type="ECO:0000256" key="2">
    <source>
        <dbReference type="ARBA" id="ARBA00022617"/>
    </source>
</evidence>
<protein>
    <recommendedName>
        <fullName evidence="10">Pisatin demethylase</fullName>
    </recommendedName>
</protein>
<keyword evidence="2 5" id="KW-0349">Heme</keyword>
<keyword evidence="7" id="KW-1133">Transmembrane helix</keyword>
<keyword evidence="3 5" id="KW-0479">Metal-binding</keyword>
<keyword evidence="7" id="KW-0472">Membrane</keyword>
<dbReference type="GO" id="GO:0020037">
    <property type="term" value="F:heme binding"/>
    <property type="evidence" value="ECO:0007669"/>
    <property type="project" value="InterPro"/>
</dbReference>
<evidence type="ECO:0000313" key="8">
    <source>
        <dbReference type="EMBL" id="RGP66706.1"/>
    </source>
</evidence>
<keyword evidence="9" id="KW-1185">Reference proteome</keyword>
<dbReference type="InterPro" id="IPR036396">
    <property type="entry name" value="Cyt_P450_sf"/>
</dbReference>
<evidence type="ECO:0000256" key="7">
    <source>
        <dbReference type="SAM" id="Phobius"/>
    </source>
</evidence>
<comment type="cofactor">
    <cofactor evidence="1 5">
        <name>heme</name>
        <dbReference type="ChEBI" id="CHEBI:30413"/>
    </cofactor>
</comment>
<dbReference type="PANTHER" id="PTHR24305">
    <property type="entry name" value="CYTOCHROME P450"/>
    <property type="match status" value="1"/>
</dbReference>
<feature type="transmembrane region" description="Helical" evidence="7">
    <location>
        <begin position="12"/>
        <end position="36"/>
    </location>
</feature>
<dbReference type="Pfam" id="PF00067">
    <property type="entry name" value="p450"/>
    <property type="match status" value="1"/>
</dbReference>
<dbReference type="GO" id="GO:0016705">
    <property type="term" value="F:oxidoreductase activity, acting on paired donors, with incorporation or reduction of molecular oxygen"/>
    <property type="evidence" value="ECO:0007669"/>
    <property type="project" value="InterPro"/>
</dbReference>
<dbReference type="EMBL" id="PXOF01000090">
    <property type="protein sequence ID" value="RGP66706.1"/>
    <property type="molecule type" value="Genomic_DNA"/>
</dbReference>
<dbReference type="PANTHER" id="PTHR24305:SF190">
    <property type="entry name" value="P450, PUTATIVE (EUROFUNG)-RELATED"/>
    <property type="match status" value="1"/>
</dbReference>
<dbReference type="InterPro" id="IPR002401">
    <property type="entry name" value="Cyt_P450_E_grp-I"/>
</dbReference>
<name>A0A395S2T0_FUSSP</name>
<feature type="binding site" description="axial binding residue" evidence="5">
    <location>
        <position position="466"/>
    </location>
    <ligand>
        <name>heme</name>
        <dbReference type="ChEBI" id="CHEBI:30413"/>
    </ligand>
    <ligandPart>
        <name>Fe</name>
        <dbReference type="ChEBI" id="CHEBI:18248"/>
    </ligandPart>
</feature>
<evidence type="ECO:0000256" key="6">
    <source>
        <dbReference type="RuleBase" id="RU000461"/>
    </source>
</evidence>
<dbReference type="Proteomes" id="UP000266152">
    <property type="component" value="Unassembled WGS sequence"/>
</dbReference>
<gene>
    <name evidence="8" type="ORF">FSPOR_6446</name>
</gene>
<evidence type="ECO:0000256" key="3">
    <source>
        <dbReference type="ARBA" id="ARBA00022723"/>
    </source>
</evidence>
<keyword evidence="4 5" id="KW-0408">Iron</keyword>
<dbReference type="AlphaFoldDB" id="A0A395S2T0"/>
<proteinExistence type="inferred from homology"/>
<evidence type="ECO:0000256" key="5">
    <source>
        <dbReference type="PIRSR" id="PIRSR602401-1"/>
    </source>
</evidence>
<dbReference type="PROSITE" id="PS00086">
    <property type="entry name" value="CYTOCHROME_P450"/>
    <property type="match status" value="1"/>
</dbReference>
<evidence type="ECO:0000256" key="1">
    <source>
        <dbReference type="ARBA" id="ARBA00001971"/>
    </source>
</evidence>
<dbReference type="PRINTS" id="PR00385">
    <property type="entry name" value="P450"/>
</dbReference>
<dbReference type="Gene3D" id="1.10.630.10">
    <property type="entry name" value="Cytochrome P450"/>
    <property type="match status" value="1"/>
</dbReference>
<dbReference type="STRING" id="5514.A0A395S2T0"/>
<keyword evidence="6" id="KW-0560">Oxidoreductase</keyword>
<reference evidence="8 9" key="1">
    <citation type="journal article" date="2018" name="PLoS Pathog.">
        <title>Evolution of structural diversity of trichothecenes, a family of toxins produced by plant pathogenic and entomopathogenic fungi.</title>
        <authorList>
            <person name="Proctor R.H."/>
            <person name="McCormick S.P."/>
            <person name="Kim H.S."/>
            <person name="Cardoza R.E."/>
            <person name="Stanley A.M."/>
            <person name="Lindo L."/>
            <person name="Kelly A."/>
            <person name="Brown D.W."/>
            <person name="Lee T."/>
            <person name="Vaughan M.M."/>
            <person name="Alexander N.J."/>
            <person name="Busman M."/>
            <person name="Gutierrez S."/>
        </authorList>
    </citation>
    <scope>NUCLEOTIDE SEQUENCE [LARGE SCALE GENOMIC DNA]</scope>
    <source>
        <strain evidence="8 9">NRRL 3299</strain>
    </source>
</reference>